<gene>
    <name evidence="2" type="ORF">KSF_106750</name>
</gene>
<dbReference type="EMBL" id="BNJK01000003">
    <property type="protein sequence ID" value="GHP00628.1"/>
    <property type="molecule type" value="Genomic_DNA"/>
</dbReference>
<feature type="compositionally biased region" description="Basic residues" evidence="1">
    <location>
        <begin position="145"/>
        <end position="156"/>
    </location>
</feature>
<organism evidence="2 3">
    <name type="scientific">Reticulibacter mediterranei</name>
    <dbReference type="NCBI Taxonomy" id="2778369"/>
    <lineage>
        <taxon>Bacteria</taxon>
        <taxon>Bacillati</taxon>
        <taxon>Chloroflexota</taxon>
        <taxon>Ktedonobacteria</taxon>
        <taxon>Ktedonobacterales</taxon>
        <taxon>Reticulibacteraceae</taxon>
        <taxon>Reticulibacter</taxon>
    </lineage>
</organism>
<feature type="region of interest" description="Disordered" evidence="1">
    <location>
        <begin position="133"/>
        <end position="166"/>
    </location>
</feature>
<evidence type="ECO:0000256" key="1">
    <source>
        <dbReference type="SAM" id="MobiDB-lite"/>
    </source>
</evidence>
<feature type="compositionally biased region" description="Basic and acidic residues" evidence="1">
    <location>
        <begin position="134"/>
        <end position="144"/>
    </location>
</feature>
<dbReference type="Proteomes" id="UP000597444">
    <property type="component" value="Unassembled WGS sequence"/>
</dbReference>
<dbReference type="RefSeq" id="WP_220211219.1">
    <property type="nucleotide sequence ID" value="NZ_BNJK01000003.1"/>
</dbReference>
<sequence length="247" mass="27838">MNEEASYTVCYDRLPPKHSLHGEGAYQTYLKDRTAQSVELQRHPLPPGSFGLIVEANTSAHWTMRRPQIVLGTVESRAMFRLQKGYRLEDGLGGLAVVRAAVFVPSSRTVYGDTALDIAIRPLGRMTWGFRSTHRSEPAHDPMRLHQHRSRRRHSVRRDPVAGEGQGITFTTLGEPLAETTHCGIPLWTHMLVRIIGKKEDFAHAIALSFIGRKTLFFPDEARSKVGVCHKILFRPGIQEEGRQENP</sequence>
<comment type="caution">
    <text evidence="2">The sequence shown here is derived from an EMBL/GenBank/DDBJ whole genome shotgun (WGS) entry which is preliminary data.</text>
</comment>
<evidence type="ECO:0000313" key="3">
    <source>
        <dbReference type="Proteomes" id="UP000597444"/>
    </source>
</evidence>
<dbReference type="AlphaFoldDB" id="A0A8J3N6R2"/>
<proteinExistence type="predicted"/>
<keyword evidence="3" id="KW-1185">Reference proteome</keyword>
<accession>A0A8J3N6R2</accession>
<evidence type="ECO:0000313" key="2">
    <source>
        <dbReference type="EMBL" id="GHP00628.1"/>
    </source>
</evidence>
<name>A0A8J3N6R2_9CHLR</name>
<protein>
    <submittedName>
        <fullName evidence="2">Uncharacterized protein</fullName>
    </submittedName>
</protein>
<reference evidence="2" key="1">
    <citation type="submission" date="2020-10" db="EMBL/GenBank/DDBJ databases">
        <title>Taxonomic study of unclassified bacteria belonging to the class Ktedonobacteria.</title>
        <authorList>
            <person name="Yabe S."/>
            <person name="Wang C.M."/>
            <person name="Zheng Y."/>
            <person name="Sakai Y."/>
            <person name="Cavaletti L."/>
            <person name="Monciardini P."/>
            <person name="Donadio S."/>
        </authorList>
    </citation>
    <scope>NUCLEOTIDE SEQUENCE</scope>
    <source>
        <strain evidence="2">ID150040</strain>
    </source>
</reference>